<protein>
    <recommendedName>
        <fullName evidence="2">Translocation protein TolB</fullName>
    </recommendedName>
</protein>
<sequence>MVDQAKRLFLKQGLSGLSVCGVGAIWSGALLGGVQDQKLQLLPADENGLRLLPGLQSRVLARSGESVKGGQHYEWHNSPDGGACFAADDGGWIYVSNSEVLFLGGVGAIVFAADGKIVDAYSILKHTSRNCSGGATPWGSWLSCEEVNAGRVWECDPAGQKEAVVRPALGVFNHEAVAVDELSQCLYLTEDKKDGCLYRFIADQQQKNGFPDLSSGRLEVATMTKNNAGSGEGVLSWQSIPDPSAKRLETRYQVPEAKKFNGGEGIAYFDGRIIFTTKGDNRVWSYDTYAKEIDILYDIKDTLTPILSGVDNVTVSQQGDIYVAEDGGDLQIVVIADNGVIFPVAQLEGHDDSEIAGLAFSPDGKRLYFSSQRGTNGSPEGGITYEIRGF</sequence>
<dbReference type="InterPro" id="IPR015943">
    <property type="entry name" value="WD40/YVTN_repeat-like_dom_sf"/>
</dbReference>
<dbReference type="InterPro" id="IPR011659">
    <property type="entry name" value="WD40"/>
</dbReference>
<dbReference type="SUPFAM" id="SSF101898">
    <property type="entry name" value="NHL repeat"/>
    <property type="match status" value="1"/>
</dbReference>
<organism evidence="1">
    <name type="scientific">hydrothermal vent metagenome</name>
    <dbReference type="NCBI Taxonomy" id="652676"/>
    <lineage>
        <taxon>unclassified sequences</taxon>
        <taxon>metagenomes</taxon>
        <taxon>ecological metagenomes</taxon>
    </lineage>
</organism>
<name>A0A3B0WRY5_9ZZZZ</name>
<dbReference type="EMBL" id="UOFE01000034">
    <property type="protein sequence ID" value="VAW53377.1"/>
    <property type="molecule type" value="Genomic_DNA"/>
</dbReference>
<dbReference type="PANTHER" id="PTHR35399:SF2">
    <property type="entry name" value="DUF839 DOMAIN-CONTAINING PROTEIN"/>
    <property type="match status" value="1"/>
</dbReference>
<dbReference type="Gene3D" id="2.130.10.10">
    <property type="entry name" value="YVTN repeat-like/Quinoprotein amine dehydrogenase"/>
    <property type="match status" value="1"/>
</dbReference>
<evidence type="ECO:0000313" key="1">
    <source>
        <dbReference type="EMBL" id="VAW53377.1"/>
    </source>
</evidence>
<dbReference type="InterPro" id="IPR008557">
    <property type="entry name" value="PhoX"/>
</dbReference>
<reference evidence="1" key="1">
    <citation type="submission" date="2018-06" db="EMBL/GenBank/DDBJ databases">
        <authorList>
            <person name="Zhirakovskaya E."/>
        </authorList>
    </citation>
    <scope>NUCLEOTIDE SEQUENCE</scope>
</reference>
<dbReference type="AlphaFoldDB" id="A0A3B0WRY5"/>
<dbReference type="Pfam" id="PF07676">
    <property type="entry name" value="PD40"/>
    <property type="match status" value="1"/>
</dbReference>
<dbReference type="PANTHER" id="PTHR35399">
    <property type="entry name" value="SLR8030 PROTEIN"/>
    <property type="match status" value="1"/>
</dbReference>
<dbReference type="Pfam" id="PF05787">
    <property type="entry name" value="PhoX"/>
    <property type="match status" value="1"/>
</dbReference>
<accession>A0A3B0WRY5</accession>
<evidence type="ECO:0008006" key="2">
    <source>
        <dbReference type="Google" id="ProtNLM"/>
    </source>
</evidence>
<gene>
    <name evidence="1" type="ORF">MNBD_GAMMA05-330</name>
</gene>
<proteinExistence type="predicted"/>